<feature type="domain" description="DEAD-box RNA helicase Q" evidence="10">
    <location>
        <begin position="24"/>
        <end position="52"/>
    </location>
</feature>
<dbReference type="GO" id="GO:0016787">
    <property type="term" value="F:hydrolase activity"/>
    <property type="evidence" value="ECO:0007669"/>
    <property type="project" value="UniProtKB-KW"/>
</dbReference>
<evidence type="ECO:0000256" key="6">
    <source>
        <dbReference type="PROSITE-ProRule" id="PRU00552"/>
    </source>
</evidence>
<feature type="region of interest" description="Disordered" evidence="7">
    <location>
        <begin position="447"/>
        <end position="487"/>
    </location>
</feature>
<name>A0A5N5SM07_9CRUS</name>
<dbReference type="InterPro" id="IPR027417">
    <property type="entry name" value="P-loop_NTPase"/>
</dbReference>
<evidence type="ECO:0000259" key="10">
    <source>
        <dbReference type="PROSITE" id="PS51195"/>
    </source>
</evidence>
<reference evidence="11 12" key="1">
    <citation type="journal article" date="2019" name="PLoS Biol.">
        <title>Sex chromosomes control vertical transmission of feminizing Wolbachia symbionts in an isopod.</title>
        <authorList>
            <person name="Becking T."/>
            <person name="Chebbi M.A."/>
            <person name="Giraud I."/>
            <person name="Moumen B."/>
            <person name="Laverre T."/>
            <person name="Caubet Y."/>
            <person name="Peccoud J."/>
            <person name="Gilbert C."/>
            <person name="Cordaux R."/>
        </authorList>
    </citation>
    <scope>NUCLEOTIDE SEQUENCE [LARGE SCALE GENOMIC DNA]</scope>
    <source>
        <strain evidence="11">ANa2</strain>
        <tissue evidence="11">Whole body excluding digestive tract and cuticle</tissue>
    </source>
</reference>
<dbReference type="InterPro" id="IPR014014">
    <property type="entry name" value="RNA_helicase_DEAD_Q_motif"/>
</dbReference>
<feature type="short sequence motif" description="Q motif" evidence="6">
    <location>
        <begin position="24"/>
        <end position="52"/>
    </location>
</feature>
<evidence type="ECO:0000256" key="7">
    <source>
        <dbReference type="SAM" id="MobiDB-lite"/>
    </source>
</evidence>
<dbReference type="InterPro" id="IPR001650">
    <property type="entry name" value="Helicase_C-like"/>
</dbReference>
<feature type="domain" description="Helicase ATP-binding" evidence="8">
    <location>
        <begin position="55"/>
        <end position="225"/>
    </location>
</feature>
<evidence type="ECO:0000256" key="4">
    <source>
        <dbReference type="ARBA" id="ARBA00022806"/>
    </source>
</evidence>
<dbReference type="Pfam" id="PF00271">
    <property type="entry name" value="Helicase_C"/>
    <property type="match status" value="1"/>
</dbReference>
<dbReference type="GO" id="GO:0003676">
    <property type="term" value="F:nucleic acid binding"/>
    <property type="evidence" value="ECO:0007669"/>
    <property type="project" value="InterPro"/>
</dbReference>
<keyword evidence="12" id="KW-1185">Reference proteome</keyword>
<dbReference type="SMART" id="SM00487">
    <property type="entry name" value="DEXDc"/>
    <property type="match status" value="1"/>
</dbReference>
<dbReference type="Gene3D" id="3.40.50.300">
    <property type="entry name" value="P-loop containing nucleotide triphosphate hydrolases"/>
    <property type="match status" value="2"/>
</dbReference>
<evidence type="ECO:0000313" key="12">
    <source>
        <dbReference type="Proteomes" id="UP000326759"/>
    </source>
</evidence>
<dbReference type="PROSITE" id="PS51195">
    <property type="entry name" value="Q_MOTIF"/>
    <property type="match status" value="1"/>
</dbReference>
<evidence type="ECO:0000256" key="3">
    <source>
        <dbReference type="ARBA" id="ARBA00022801"/>
    </source>
</evidence>
<feature type="compositionally biased region" description="Basic and acidic residues" evidence="7">
    <location>
        <begin position="476"/>
        <end position="487"/>
    </location>
</feature>
<accession>A0A5N5SM07</accession>
<dbReference type="SMART" id="SM00490">
    <property type="entry name" value="HELICc"/>
    <property type="match status" value="1"/>
</dbReference>
<evidence type="ECO:0000256" key="2">
    <source>
        <dbReference type="ARBA" id="ARBA00022741"/>
    </source>
</evidence>
<dbReference type="Pfam" id="PF00270">
    <property type="entry name" value="DEAD"/>
    <property type="match status" value="1"/>
</dbReference>
<keyword evidence="4 11" id="KW-0347">Helicase</keyword>
<dbReference type="Proteomes" id="UP000326759">
    <property type="component" value="Unassembled WGS sequence"/>
</dbReference>
<dbReference type="CDD" id="cd18787">
    <property type="entry name" value="SF2_C_DEAD"/>
    <property type="match status" value="1"/>
</dbReference>
<feature type="compositionally biased region" description="Basic residues" evidence="7">
    <location>
        <begin position="466"/>
        <end position="475"/>
    </location>
</feature>
<evidence type="ECO:0000313" key="11">
    <source>
        <dbReference type="EMBL" id="KAB7495036.1"/>
    </source>
</evidence>
<feature type="domain" description="Helicase C-terminal" evidence="9">
    <location>
        <begin position="257"/>
        <end position="414"/>
    </location>
</feature>
<comment type="caution">
    <text evidence="11">The sequence shown here is derived from an EMBL/GenBank/DDBJ whole genome shotgun (WGS) entry which is preliminary data.</text>
</comment>
<evidence type="ECO:0000259" key="8">
    <source>
        <dbReference type="PROSITE" id="PS51192"/>
    </source>
</evidence>
<dbReference type="GO" id="GO:0005524">
    <property type="term" value="F:ATP binding"/>
    <property type="evidence" value="ECO:0007669"/>
    <property type="project" value="UniProtKB-KW"/>
</dbReference>
<dbReference type="InterPro" id="IPR011545">
    <property type="entry name" value="DEAD/DEAH_box_helicase_dom"/>
</dbReference>
<protein>
    <recommendedName>
        <fullName evidence="1">RNA helicase</fullName>
        <ecNumber evidence="1">3.6.4.13</ecNumber>
    </recommendedName>
</protein>
<sequence length="504" mass="56382">MGTKIAHNIGEKPRTKDIEIDENVTFEEMFLTDSVLKGLHSCGYIRPSPIQLSAIPLGRCGLDLIVQAKSGTGKTCVFTVVALEMISVKALTTQVLIVAPTREIAVQIGQVINSVGSYFPQLKAYTFIGGINILEDKVKLSCCHIAIGTPGRLNQLVSLGHLNLNNIRLLVLDEADQLLTGQFKNSILELIKTSPLNKQILALSATYPKEVTDFLDKFMRSPSHVRLGKESLGLIGVKQFVRLLPNHPQSFTKHKFKFQELLSVLSMVSFNQCLVFSNSQLRAESICNQLKSAGWPAAFLTGGQMQKDRLQSFFDLCSYKCRILVSTDLSARGLDSEHVNLVVNMDIPIDQATYLHRIGRAGRFGSIGVAISLACEGDEWEAIRAIVSKTNVVISILQEKFDSDTVQKNVEALETVRPLDEDGFTQFIEKVNERKLKQIKMKGEGKKLHTDFENGKKNLTENDCRKNKKSHKKRKESSDSDIQRTEEVPEKRYGLYENCLFYNE</sequence>
<dbReference type="EC" id="3.6.4.13" evidence="1"/>
<gene>
    <name evidence="11" type="primary">ddx20</name>
    <name evidence="11" type="ORF">Anas_04935</name>
</gene>
<evidence type="ECO:0000256" key="1">
    <source>
        <dbReference type="ARBA" id="ARBA00012552"/>
    </source>
</evidence>
<dbReference type="InterPro" id="IPR014001">
    <property type="entry name" value="Helicase_ATP-bd"/>
</dbReference>
<dbReference type="SUPFAM" id="SSF52540">
    <property type="entry name" value="P-loop containing nucleoside triphosphate hydrolases"/>
    <property type="match status" value="1"/>
</dbReference>
<evidence type="ECO:0000259" key="9">
    <source>
        <dbReference type="PROSITE" id="PS51194"/>
    </source>
</evidence>
<evidence type="ECO:0000256" key="5">
    <source>
        <dbReference type="ARBA" id="ARBA00022840"/>
    </source>
</evidence>
<dbReference type="PROSITE" id="PS51192">
    <property type="entry name" value="HELICASE_ATP_BIND_1"/>
    <property type="match status" value="1"/>
</dbReference>
<organism evidence="11 12">
    <name type="scientific">Armadillidium nasatum</name>
    <dbReference type="NCBI Taxonomy" id="96803"/>
    <lineage>
        <taxon>Eukaryota</taxon>
        <taxon>Metazoa</taxon>
        <taxon>Ecdysozoa</taxon>
        <taxon>Arthropoda</taxon>
        <taxon>Crustacea</taxon>
        <taxon>Multicrustacea</taxon>
        <taxon>Malacostraca</taxon>
        <taxon>Eumalacostraca</taxon>
        <taxon>Peracarida</taxon>
        <taxon>Isopoda</taxon>
        <taxon>Oniscidea</taxon>
        <taxon>Crinocheta</taxon>
        <taxon>Armadillidiidae</taxon>
        <taxon>Armadillidium</taxon>
    </lineage>
</organism>
<dbReference type="PANTHER" id="PTHR47958">
    <property type="entry name" value="ATP-DEPENDENT RNA HELICASE DBP3"/>
    <property type="match status" value="1"/>
</dbReference>
<dbReference type="AlphaFoldDB" id="A0A5N5SM07"/>
<feature type="compositionally biased region" description="Basic and acidic residues" evidence="7">
    <location>
        <begin position="447"/>
        <end position="465"/>
    </location>
</feature>
<keyword evidence="3" id="KW-0378">Hydrolase</keyword>
<keyword evidence="2" id="KW-0547">Nucleotide-binding</keyword>
<dbReference type="OrthoDB" id="434041at2759"/>
<dbReference type="PROSITE" id="PS51194">
    <property type="entry name" value="HELICASE_CTER"/>
    <property type="match status" value="1"/>
</dbReference>
<proteinExistence type="predicted"/>
<dbReference type="GO" id="GO:0003724">
    <property type="term" value="F:RNA helicase activity"/>
    <property type="evidence" value="ECO:0007669"/>
    <property type="project" value="UniProtKB-EC"/>
</dbReference>
<dbReference type="EMBL" id="SEYY01023178">
    <property type="protein sequence ID" value="KAB7495036.1"/>
    <property type="molecule type" value="Genomic_DNA"/>
</dbReference>
<keyword evidence="5" id="KW-0067">ATP-binding</keyword>